<dbReference type="Gene3D" id="1.10.260.40">
    <property type="entry name" value="lambda repressor-like DNA-binding domains"/>
    <property type="match status" value="1"/>
</dbReference>
<evidence type="ECO:0000256" key="1">
    <source>
        <dbReference type="ARBA" id="ARBA00023015"/>
    </source>
</evidence>
<keyword evidence="3" id="KW-0804">Transcription</keyword>
<dbReference type="EMBL" id="JAYLLH010000007">
    <property type="protein sequence ID" value="MEC3861027.1"/>
    <property type="molecule type" value="Genomic_DNA"/>
</dbReference>
<feature type="domain" description="HTH lacI-type" evidence="4">
    <location>
        <begin position="18"/>
        <end position="72"/>
    </location>
</feature>
<dbReference type="InterPro" id="IPR010982">
    <property type="entry name" value="Lambda_DNA-bd_dom_sf"/>
</dbReference>
<dbReference type="PROSITE" id="PS50932">
    <property type="entry name" value="HTH_LACI_2"/>
    <property type="match status" value="1"/>
</dbReference>
<protein>
    <submittedName>
        <fullName evidence="5">Substrate-binding domain-containing protein</fullName>
    </submittedName>
</protein>
<evidence type="ECO:0000256" key="3">
    <source>
        <dbReference type="ARBA" id="ARBA00023163"/>
    </source>
</evidence>
<keyword evidence="6" id="KW-1185">Reference proteome</keyword>
<dbReference type="CDD" id="cd01392">
    <property type="entry name" value="HTH_LacI"/>
    <property type="match status" value="1"/>
</dbReference>
<dbReference type="CDD" id="cd20010">
    <property type="entry name" value="PBP1_AglR-like"/>
    <property type="match status" value="1"/>
</dbReference>
<dbReference type="PANTHER" id="PTHR30146">
    <property type="entry name" value="LACI-RELATED TRANSCRIPTIONAL REPRESSOR"/>
    <property type="match status" value="1"/>
</dbReference>
<accession>A0ABU6HFX4</accession>
<dbReference type="Gene3D" id="3.40.50.2300">
    <property type="match status" value="2"/>
</dbReference>
<organism evidence="5 6">
    <name type="scientific">Mesobacterium hydrothermale</name>
    <dbReference type="NCBI Taxonomy" id="3111907"/>
    <lineage>
        <taxon>Bacteria</taxon>
        <taxon>Pseudomonadati</taxon>
        <taxon>Pseudomonadota</taxon>
        <taxon>Alphaproteobacteria</taxon>
        <taxon>Rhodobacterales</taxon>
        <taxon>Roseobacteraceae</taxon>
        <taxon>Mesobacterium</taxon>
    </lineage>
</organism>
<dbReference type="SUPFAM" id="SSF47413">
    <property type="entry name" value="lambda repressor-like DNA-binding domains"/>
    <property type="match status" value="1"/>
</dbReference>
<dbReference type="SUPFAM" id="SSF53822">
    <property type="entry name" value="Periplasmic binding protein-like I"/>
    <property type="match status" value="1"/>
</dbReference>
<dbReference type="InterPro" id="IPR028082">
    <property type="entry name" value="Peripla_BP_I"/>
</dbReference>
<dbReference type="PANTHER" id="PTHR30146:SF155">
    <property type="entry name" value="ALANINE RACEMASE"/>
    <property type="match status" value="1"/>
</dbReference>
<sequence length="382" mass="40989">MSPTKTGTTGPTPRKRRVTIDDLAGHLNLTKSTVSRALNGYTDISETTRLRVRRAADAMGYRPLSHAQAIRTGRVRSIGLVLQVSEHDGHRPFLAEFLAGVSAAASRADWTLTLATASSDEDKLTLLRGLCDQNKADGFILPRTGQQDARADFLRAANIPFVLYGRTSNPEGCAWYDIASEDSMKDAVCRLHALGHRRIGFVQGGAAYMYNALRLSGYCEGLKACGLPPAPELVRPAALNRAEGVAATRALLALDTPPTAILFAVDRAALGAWAVADDLGLTIGRDLSVISYDGIPEGALMRPQLSTFSVDTRHAGERLANLLIRRIRGEAPEALREIGQATFLDRGSHGKPALTSEQLSDIVRANSIPTGGNPTCHSIENC</sequence>
<dbReference type="Pfam" id="PF00356">
    <property type="entry name" value="LacI"/>
    <property type="match status" value="1"/>
</dbReference>
<comment type="caution">
    <text evidence="5">The sequence shown here is derived from an EMBL/GenBank/DDBJ whole genome shotgun (WGS) entry which is preliminary data.</text>
</comment>
<dbReference type="SMART" id="SM00354">
    <property type="entry name" value="HTH_LACI"/>
    <property type="match status" value="1"/>
</dbReference>
<dbReference type="Pfam" id="PF13377">
    <property type="entry name" value="Peripla_BP_3"/>
    <property type="match status" value="1"/>
</dbReference>
<keyword evidence="2" id="KW-0238">DNA-binding</keyword>
<proteinExistence type="predicted"/>
<name>A0ABU6HFX4_9RHOB</name>
<dbReference type="RefSeq" id="WP_326296687.1">
    <property type="nucleotide sequence ID" value="NZ_JAYLLH010000007.1"/>
</dbReference>
<dbReference type="InterPro" id="IPR046335">
    <property type="entry name" value="LacI/GalR-like_sensor"/>
</dbReference>
<gene>
    <name evidence="5" type="ORF">VK792_06995</name>
</gene>
<keyword evidence="1" id="KW-0805">Transcription regulation</keyword>
<dbReference type="InterPro" id="IPR000843">
    <property type="entry name" value="HTH_LacI"/>
</dbReference>
<evidence type="ECO:0000313" key="5">
    <source>
        <dbReference type="EMBL" id="MEC3861027.1"/>
    </source>
</evidence>
<evidence type="ECO:0000256" key="2">
    <source>
        <dbReference type="ARBA" id="ARBA00023125"/>
    </source>
</evidence>
<reference evidence="5 6" key="1">
    <citation type="submission" date="2024-01" db="EMBL/GenBank/DDBJ databases">
        <title>Mesobacterium rodlantinim sp. nov., isolated from shallow sea hydrothermal systems off Kueishantao Island.</title>
        <authorList>
            <person name="Su Z."/>
            <person name="Tang K."/>
        </authorList>
    </citation>
    <scope>NUCLEOTIDE SEQUENCE [LARGE SCALE GENOMIC DNA]</scope>
    <source>
        <strain evidence="5 6">TK19101</strain>
    </source>
</reference>
<evidence type="ECO:0000313" key="6">
    <source>
        <dbReference type="Proteomes" id="UP001348149"/>
    </source>
</evidence>
<dbReference type="Proteomes" id="UP001348149">
    <property type="component" value="Unassembled WGS sequence"/>
</dbReference>
<evidence type="ECO:0000259" key="4">
    <source>
        <dbReference type="PROSITE" id="PS50932"/>
    </source>
</evidence>